<evidence type="ECO:0000313" key="3">
    <source>
        <dbReference type="EMBL" id="OLP05512.1"/>
    </source>
</evidence>
<dbReference type="Pfam" id="PF13424">
    <property type="entry name" value="TPR_12"/>
    <property type="match status" value="1"/>
</dbReference>
<dbReference type="STRING" id="81479.RA876_09925"/>
<sequence>MPLTLQQANTLIVDDFQSMRTMLRDFVKSMGMTRVDTACHGKDAISHLAESRYDIVLCDYNLGPGANGQQVLEEARARNLIGVSTIWVIVTAEKTSDMVMGAAEIKPDDYLLKPINQALLQSRLEKLIVRKQSLGLVETAIRAKDFSAALAQCNLLLRMQSANPHEVLRIKSDLLQTLGDFEAARAVYESVLEKRSVAWARTGLGQVLFYTGDHAGAITQFEQVLAENQMYIEAADWLAKTHEAMGDTVRAQQVLQDTIKLSPNSPLRQKKLGDTALKNGALDVAQAAFEKTIKISEFSTHKNPAVYARLADLLVDKGEAQEALNVINRSKADFRYNSPAALQAAASEARIYQKLGQPDKAQAALVSAEQLAAQLGDKLSPDLMVELARAQLKLGHKDKACQLLGQVVKNDHENTQLSSEIASIFDAENLAGVGQTLIQASREEVVYINNRGVMLAKEGEFEQGALLLREAVKKLPTSEVMLVNLCGLLIAQMSKSGYSDALADEARALLDRVHALNPGNKKFYSYSLVLVRLQRA</sequence>
<dbReference type="SUPFAM" id="SSF52172">
    <property type="entry name" value="CheY-like"/>
    <property type="match status" value="1"/>
</dbReference>
<dbReference type="PROSITE" id="PS50110">
    <property type="entry name" value="RESPONSE_REGULATORY"/>
    <property type="match status" value="1"/>
</dbReference>
<dbReference type="SMART" id="SM00028">
    <property type="entry name" value="TPR"/>
    <property type="match status" value="4"/>
</dbReference>
<dbReference type="GO" id="GO:0000160">
    <property type="term" value="P:phosphorelay signal transduction system"/>
    <property type="evidence" value="ECO:0007669"/>
    <property type="project" value="InterPro"/>
</dbReference>
<gene>
    <name evidence="3" type="ORF">BLL52_3179</name>
</gene>
<dbReference type="AlphaFoldDB" id="A0A1Q8YBZ7"/>
<dbReference type="SUPFAM" id="SSF48452">
    <property type="entry name" value="TPR-like"/>
    <property type="match status" value="2"/>
</dbReference>
<dbReference type="SMART" id="SM00448">
    <property type="entry name" value="REC"/>
    <property type="match status" value="1"/>
</dbReference>
<dbReference type="Pfam" id="PF13174">
    <property type="entry name" value="TPR_6"/>
    <property type="match status" value="2"/>
</dbReference>
<feature type="modified residue" description="4-aspartylphosphate" evidence="1">
    <location>
        <position position="59"/>
    </location>
</feature>
<dbReference type="RefSeq" id="WP_158025696.1">
    <property type="nucleotide sequence ID" value="NZ_MSYM01000016.1"/>
</dbReference>
<dbReference type="Gene3D" id="1.25.40.10">
    <property type="entry name" value="Tetratricopeptide repeat domain"/>
    <property type="match status" value="2"/>
</dbReference>
<comment type="caution">
    <text evidence="3">The sequence shown here is derived from an EMBL/GenBank/DDBJ whole genome shotgun (WGS) entry which is preliminary data.</text>
</comment>
<dbReference type="Proteomes" id="UP000185911">
    <property type="component" value="Unassembled WGS sequence"/>
</dbReference>
<protein>
    <submittedName>
        <fullName evidence="3">Response regulator</fullName>
    </submittedName>
</protein>
<dbReference type="InterPro" id="IPR019734">
    <property type="entry name" value="TPR_rpt"/>
</dbReference>
<evidence type="ECO:0000313" key="4">
    <source>
        <dbReference type="Proteomes" id="UP000185911"/>
    </source>
</evidence>
<feature type="domain" description="Response regulatory" evidence="2">
    <location>
        <begin position="9"/>
        <end position="128"/>
    </location>
</feature>
<organism evidence="3 4">
    <name type="scientific">Rhodoferax antarcticus ANT.BR</name>
    <dbReference type="NCBI Taxonomy" id="1111071"/>
    <lineage>
        <taxon>Bacteria</taxon>
        <taxon>Pseudomonadati</taxon>
        <taxon>Pseudomonadota</taxon>
        <taxon>Betaproteobacteria</taxon>
        <taxon>Burkholderiales</taxon>
        <taxon>Comamonadaceae</taxon>
        <taxon>Rhodoferax</taxon>
    </lineage>
</organism>
<evidence type="ECO:0000256" key="1">
    <source>
        <dbReference type="PROSITE-ProRule" id="PRU00169"/>
    </source>
</evidence>
<dbReference type="PANTHER" id="PTHR43228">
    <property type="entry name" value="TWO-COMPONENT RESPONSE REGULATOR"/>
    <property type="match status" value="1"/>
</dbReference>
<dbReference type="InterPro" id="IPR011006">
    <property type="entry name" value="CheY-like_superfamily"/>
</dbReference>
<dbReference type="EMBL" id="MSYM01000016">
    <property type="protein sequence ID" value="OLP05512.1"/>
    <property type="molecule type" value="Genomic_DNA"/>
</dbReference>
<keyword evidence="1" id="KW-0597">Phosphoprotein</keyword>
<dbReference type="CDD" id="cd17589">
    <property type="entry name" value="REC_TPR"/>
    <property type="match status" value="1"/>
</dbReference>
<dbReference type="InterPro" id="IPR052048">
    <property type="entry name" value="ST_Response_Regulator"/>
</dbReference>
<dbReference type="InterPro" id="IPR011990">
    <property type="entry name" value="TPR-like_helical_dom_sf"/>
</dbReference>
<dbReference type="Gene3D" id="3.40.50.2300">
    <property type="match status" value="1"/>
</dbReference>
<reference evidence="3 4" key="1">
    <citation type="submission" date="2017-01" db="EMBL/GenBank/DDBJ databases">
        <title>Genome sequence of Rhodoferax antarcticus ANT.BR, a psychrophilic purple nonsulfur bacterium from an Antarctic microbial mat.</title>
        <authorList>
            <person name="Baker J."/>
            <person name="Riester C."/>
            <person name="Skinner B."/>
            <person name="Newell A."/>
            <person name="Swingley W."/>
            <person name="Madigan M."/>
            <person name="Jung D."/>
            <person name="Asao M."/>
            <person name="Chen M."/>
            <person name="Loughlin P."/>
            <person name="Pan H."/>
            <person name="Lin S."/>
            <person name="Li N."/>
            <person name="Shaw J."/>
            <person name="Prado M."/>
            <person name="Sherman C."/>
            <person name="Li X."/>
            <person name="Tang J."/>
            <person name="Blankenship R."/>
            <person name="Zhao T."/>
            <person name="Touchman J."/>
            <person name="Sattley M."/>
        </authorList>
    </citation>
    <scope>NUCLEOTIDE SEQUENCE [LARGE SCALE GENOMIC DNA]</scope>
    <source>
        <strain evidence="3 4">ANT.BR</strain>
    </source>
</reference>
<accession>A0A1Q8YBZ7</accession>
<name>A0A1Q8YBZ7_9BURK</name>
<evidence type="ECO:0000259" key="2">
    <source>
        <dbReference type="PROSITE" id="PS50110"/>
    </source>
</evidence>
<dbReference type="PANTHER" id="PTHR43228:SF1">
    <property type="entry name" value="TWO-COMPONENT RESPONSE REGULATOR ARR22"/>
    <property type="match status" value="1"/>
</dbReference>
<dbReference type="InterPro" id="IPR001789">
    <property type="entry name" value="Sig_transdc_resp-reg_receiver"/>
</dbReference>
<proteinExistence type="predicted"/>
<keyword evidence="4" id="KW-1185">Reference proteome</keyword>
<dbReference type="Pfam" id="PF00072">
    <property type="entry name" value="Response_reg"/>
    <property type="match status" value="1"/>
</dbReference>